<dbReference type="NCBIfam" id="TIGR00369">
    <property type="entry name" value="unchar_dom_1"/>
    <property type="match status" value="1"/>
</dbReference>
<dbReference type="Proteomes" id="UP000034024">
    <property type="component" value="Chromosome"/>
</dbReference>
<evidence type="ECO:0000313" key="4">
    <source>
        <dbReference type="Proteomes" id="UP000034024"/>
    </source>
</evidence>
<reference evidence="3 4" key="1">
    <citation type="submission" date="2015-01" db="EMBL/GenBank/DDBJ databases">
        <title>Deinococcus soli/N5/whole genome sequencing.</title>
        <authorList>
            <person name="Kim M.K."/>
            <person name="Srinivasan S."/>
            <person name="Lee J.-J."/>
        </authorList>
    </citation>
    <scope>NUCLEOTIDE SEQUENCE [LARGE SCALE GENOMIC DNA]</scope>
    <source>
        <strain evidence="3 4">N5</strain>
    </source>
</reference>
<gene>
    <name evidence="3" type="ORF">SY84_02290</name>
</gene>
<dbReference type="InterPro" id="IPR029069">
    <property type="entry name" value="HotDog_dom_sf"/>
</dbReference>
<dbReference type="InterPro" id="IPR003736">
    <property type="entry name" value="PAAI_dom"/>
</dbReference>
<dbReference type="Pfam" id="PF03061">
    <property type="entry name" value="4HBT"/>
    <property type="match status" value="1"/>
</dbReference>
<dbReference type="EMBL" id="CP011389">
    <property type="protein sequence ID" value="AKH16064.1"/>
    <property type="molecule type" value="Genomic_DNA"/>
</dbReference>
<evidence type="ECO:0000256" key="1">
    <source>
        <dbReference type="ARBA" id="ARBA00022801"/>
    </source>
</evidence>
<dbReference type="OrthoDB" id="9798208at2"/>
<feature type="domain" description="Thioesterase" evidence="2">
    <location>
        <begin position="52"/>
        <end position="129"/>
    </location>
</feature>
<proteinExistence type="predicted"/>
<dbReference type="PANTHER" id="PTHR43240:SF8">
    <property type="entry name" value="PHENYLACETIC ACID DEGRADATION-RELATED PROTEIN"/>
    <property type="match status" value="1"/>
</dbReference>
<dbReference type="GO" id="GO:0005829">
    <property type="term" value="C:cytosol"/>
    <property type="evidence" value="ECO:0007669"/>
    <property type="project" value="TreeGrafter"/>
</dbReference>
<evidence type="ECO:0000313" key="3">
    <source>
        <dbReference type="EMBL" id="AKH16064.1"/>
    </source>
</evidence>
<dbReference type="AlphaFoldDB" id="A0A0F7JL80"/>
<organism evidence="3 4">
    <name type="scientific">Deinococcus soli</name>
    <name type="common">ex Cha et al. 2016</name>
    <dbReference type="NCBI Taxonomy" id="1309411"/>
    <lineage>
        <taxon>Bacteria</taxon>
        <taxon>Thermotogati</taxon>
        <taxon>Deinococcota</taxon>
        <taxon>Deinococci</taxon>
        <taxon>Deinococcales</taxon>
        <taxon>Deinococcaceae</taxon>
        <taxon>Deinococcus</taxon>
    </lineage>
</organism>
<keyword evidence="4" id="KW-1185">Reference proteome</keyword>
<dbReference type="PATRIC" id="fig|1309411.5.peg.480"/>
<keyword evidence="1" id="KW-0378">Hydrolase</keyword>
<dbReference type="CDD" id="cd03443">
    <property type="entry name" value="PaaI_thioesterase"/>
    <property type="match status" value="1"/>
</dbReference>
<dbReference type="GO" id="GO:0061522">
    <property type="term" value="F:1,4-dihydroxy-2-naphthoyl-CoA thioesterase activity"/>
    <property type="evidence" value="ECO:0007669"/>
    <property type="project" value="TreeGrafter"/>
</dbReference>
<dbReference type="KEGG" id="dch:SY84_02290"/>
<dbReference type="InterPro" id="IPR006683">
    <property type="entry name" value="Thioestr_dom"/>
</dbReference>
<dbReference type="Gene3D" id="3.10.129.10">
    <property type="entry name" value="Hotdog Thioesterase"/>
    <property type="match status" value="1"/>
</dbReference>
<sequence>MTTTAHPVPSPDDLTAFGAGHLPGLIGIRFTHAERGLLRSELTVRPELLAPNGFLHAASVVALADTTCGYGTRMLLPDGAQGFTTIELKSNHLGTARDGTVTCEARSVHAGRTTQVWDAEVRAPDGKLMALFRCTQAVLYPR</sequence>
<dbReference type="FunFam" id="3.10.129.10:FF:000132">
    <property type="entry name" value="PaaI family thioesterase"/>
    <property type="match status" value="1"/>
</dbReference>
<name>A0A0F7JL80_9DEIO</name>
<accession>A0A0F7JL80</accession>
<dbReference type="RefSeq" id="WP_046842639.1">
    <property type="nucleotide sequence ID" value="NZ_BMHJ01000021.1"/>
</dbReference>
<dbReference type="PANTHER" id="PTHR43240">
    <property type="entry name" value="1,4-DIHYDROXY-2-NAPHTHOYL-COA THIOESTERASE 1"/>
    <property type="match status" value="1"/>
</dbReference>
<protein>
    <submittedName>
        <fullName evidence="3">Competence protein ComA</fullName>
    </submittedName>
</protein>
<evidence type="ECO:0000259" key="2">
    <source>
        <dbReference type="Pfam" id="PF03061"/>
    </source>
</evidence>
<dbReference type="SUPFAM" id="SSF54637">
    <property type="entry name" value="Thioesterase/thiol ester dehydrase-isomerase"/>
    <property type="match status" value="1"/>
</dbReference>